<sequence>MTESSGFNTFGFVASILSVAALLGPVFGVIYFYLPSRRQKYLDELLCETEGLWRTAVEEGLFTGSPFMKKTEQTLAHYRSQASHLRVRTYYATTLYRQVKGTVTGLSLKLVYLCREVTELRATITTTTTEERKRLQNEGHYNPLGSQSIARPAGKTANPRNSFDEVACSSSESAPHIDGTDNKDCPHRPGSLAIAPTEDESSSLASLDSEDFESRHTSSATVNVEEVPIQVVEKDLGVIRPSLCAESNQENDAAPQQHLPPTDSTLYKILDRVYHDLSAEGQSHPLLSAAAQYTRAPHTIDLESLLQEYEGDASMTPSGSLKVQTARL</sequence>
<dbReference type="OrthoDB" id="2758729at2759"/>
<evidence type="ECO:0000313" key="4">
    <source>
        <dbReference type="Proteomes" id="UP000287166"/>
    </source>
</evidence>
<gene>
    <name evidence="3" type="ORF">SCP_0706220</name>
</gene>
<dbReference type="InParanoid" id="A0A401GT90"/>
<organism evidence="3 4">
    <name type="scientific">Sparassis crispa</name>
    <dbReference type="NCBI Taxonomy" id="139825"/>
    <lineage>
        <taxon>Eukaryota</taxon>
        <taxon>Fungi</taxon>
        <taxon>Dikarya</taxon>
        <taxon>Basidiomycota</taxon>
        <taxon>Agaricomycotina</taxon>
        <taxon>Agaricomycetes</taxon>
        <taxon>Polyporales</taxon>
        <taxon>Sparassidaceae</taxon>
        <taxon>Sparassis</taxon>
    </lineage>
</organism>
<keyword evidence="4" id="KW-1185">Reference proteome</keyword>
<feature type="compositionally biased region" description="Basic and acidic residues" evidence="1">
    <location>
        <begin position="178"/>
        <end position="187"/>
    </location>
</feature>
<keyword evidence="2" id="KW-0472">Membrane</keyword>
<dbReference type="RefSeq" id="XP_027616348.1">
    <property type="nucleotide sequence ID" value="XM_027760547.1"/>
</dbReference>
<evidence type="ECO:0000256" key="2">
    <source>
        <dbReference type="SAM" id="Phobius"/>
    </source>
</evidence>
<evidence type="ECO:0000313" key="3">
    <source>
        <dbReference type="EMBL" id="GBE85435.1"/>
    </source>
</evidence>
<keyword evidence="2" id="KW-0812">Transmembrane</keyword>
<comment type="caution">
    <text evidence="3">The sequence shown here is derived from an EMBL/GenBank/DDBJ whole genome shotgun (WGS) entry which is preliminary data.</text>
</comment>
<reference evidence="3 4" key="1">
    <citation type="journal article" date="2018" name="Sci. Rep.">
        <title>Genome sequence of the cauliflower mushroom Sparassis crispa (Hanabiratake) and its association with beneficial usage.</title>
        <authorList>
            <person name="Kiyama R."/>
            <person name="Furutani Y."/>
            <person name="Kawaguchi K."/>
            <person name="Nakanishi T."/>
        </authorList>
    </citation>
    <scope>NUCLEOTIDE SEQUENCE [LARGE SCALE GENOMIC DNA]</scope>
</reference>
<accession>A0A401GT90</accession>
<protein>
    <submittedName>
        <fullName evidence="3">Uncharacterized protein</fullName>
    </submittedName>
</protein>
<name>A0A401GT90_9APHY</name>
<evidence type="ECO:0000256" key="1">
    <source>
        <dbReference type="SAM" id="MobiDB-lite"/>
    </source>
</evidence>
<dbReference type="Proteomes" id="UP000287166">
    <property type="component" value="Unassembled WGS sequence"/>
</dbReference>
<dbReference type="AlphaFoldDB" id="A0A401GT90"/>
<keyword evidence="2" id="KW-1133">Transmembrane helix</keyword>
<feature type="region of interest" description="Disordered" evidence="1">
    <location>
        <begin position="128"/>
        <end position="206"/>
    </location>
</feature>
<dbReference type="GeneID" id="38782352"/>
<proteinExistence type="predicted"/>
<dbReference type="EMBL" id="BFAD01000007">
    <property type="protein sequence ID" value="GBE85435.1"/>
    <property type="molecule type" value="Genomic_DNA"/>
</dbReference>
<feature type="transmembrane region" description="Helical" evidence="2">
    <location>
        <begin position="12"/>
        <end position="34"/>
    </location>
</feature>